<dbReference type="AlphaFoldDB" id="A0A2U2PGZ6"/>
<evidence type="ECO:0000313" key="2">
    <source>
        <dbReference type="Proteomes" id="UP000245647"/>
    </source>
</evidence>
<dbReference type="EMBL" id="QEAS01000008">
    <property type="protein sequence ID" value="PWG80640.1"/>
    <property type="molecule type" value="Genomic_DNA"/>
</dbReference>
<sequence>MNDKLKPQTDPMVYRMVGLSRLRHGRKRLRLRIQNVLILIQAACIVRLRKNIYKKHIYFGGNMPS</sequence>
<proteinExistence type="predicted"/>
<gene>
    <name evidence="1" type="ORF">DDR33_11495</name>
</gene>
<evidence type="ECO:0000313" key="1">
    <source>
        <dbReference type="EMBL" id="PWG80640.1"/>
    </source>
</evidence>
<keyword evidence="2" id="KW-1185">Reference proteome</keyword>
<accession>A0A2U2PGZ6</accession>
<organism evidence="1 2">
    <name type="scientific">Pararcticibacter amylolyticus</name>
    <dbReference type="NCBI Taxonomy" id="2173175"/>
    <lineage>
        <taxon>Bacteria</taxon>
        <taxon>Pseudomonadati</taxon>
        <taxon>Bacteroidota</taxon>
        <taxon>Sphingobacteriia</taxon>
        <taxon>Sphingobacteriales</taxon>
        <taxon>Sphingobacteriaceae</taxon>
        <taxon>Pararcticibacter</taxon>
    </lineage>
</organism>
<comment type="caution">
    <text evidence="1">The sequence shown here is derived from an EMBL/GenBank/DDBJ whole genome shotgun (WGS) entry which is preliminary data.</text>
</comment>
<reference evidence="1 2" key="1">
    <citation type="submission" date="2018-04" db="EMBL/GenBank/DDBJ databases">
        <title>Pedobacter chongqingensis sp. nov., isolated from a rottenly hemp rope.</title>
        <authorList>
            <person name="Cai Y."/>
        </authorList>
    </citation>
    <scope>NUCLEOTIDE SEQUENCE [LARGE SCALE GENOMIC DNA]</scope>
    <source>
        <strain evidence="1 2">FJ4-8</strain>
    </source>
</reference>
<dbReference type="Proteomes" id="UP000245647">
    <property type="component" value="Unassembled WGS sequence"/>
</dbReference>
<protein>
    <submittedName>
        <fullName evidence="1">Uncharacterized protein</fullName>
    </submittedName>
</protein>
<name>A0A2U2PGZ6_9SPHI</name>